<evidence type="ECO:0000313" key="3">
    <source>
        <dbReference type="Proteomes" id="UP000322077"/>
    </source>
</evidence>
<dbReference type="Gene3D" id="3.40.50.2000">
    <property type="entry name" value="Glycogen Phosphorylase B"/>
    <property type="match status" value="1"/>
</dbReference>
<dbReference type="Proteomes" id="UP000322077">
    <property type="component" value="Unassembled WGS sequence"/>
</dbReference>
<keyword evidence="3" id="KW-1185">Reference proteome</keyword>
<dbReference type="RefSeq" id="WP_149522163.1">
    <property type="nucleotide sequence ID" value="NZ_VTOU01000002.1"/>
</dbReference>
<comment type="caution">
    <text evidence="2">The sequence shown here is derived from an EMBL/GenBank/DDBJ whole genome shotgun (WGS) entry which is preliminary data.</text>
</comment>
<dbReference type="InterPro" id="IPR001296">
    <property type="entry name" value="Glyco_trans_1"/>
</dbReference>
<feature type="domain" description="Glycosyl transferase family 1" evidence="1">
    <location>
        <begin position="207"/>
        <end position="271"/>
    </location>
</feature>
<dbReference type="AlphaFoldDB" id="A0A5D9CA62"/>
<accession>A0A5D9CA62</accession>
<keyword evidence="2" id="KW-0808">Transferase</keyword>
<evidence type="ECO:0000259" key="1">
    <source>
        <dbReference type="Pfam" id="PF00534"/>
    </source>
</evidence>
<dbReference type="Pfam" id="PF00534">
    <property type="entry name" value="Glycos_transf_1"/>
    <property type="match status" value="1"/>
</dbReference>
<reference evidence="2 3" key="1">
    <citation type="submission" date="2019-08" db="EMBL/GenBank/DDBJ databases">
        <authorList>
            <person name="Wang G."/>
            <person name="Xu Z."/>
        </authorList>
    </citation>
    <scope>NUCLEOTIDE SEQUENCE [LARGE SCALE GENOMIC DNA]</scope>
    <source>
        <strain evidence="2 3">ZX</strain>
    </source>
</reference>
<dbReference type="GO" id="GO:0016757">
    <property type="term" value="F:glycosyltransferase activity"/>
    <property type="evidence" value="ECO:0007669"/>
    <property type="project" value="InterPro"/>
</dbReference>
<evidence type="ECO:0000313" key="2">
    <source>
        <dbReference type="EMBL" id="TZG27950.1"/>
    </source>
</evidence>
<dbReference type="EMBL" id="VTOU01000002">
    <property type="protein sequence ID" value="TZG27950.1"/>
    <property type="molecule type" value="Genomic_DNA"/>
</dbReference>
<gene>
    <name evidence="2" type="ORF">FYJ91_10440</name>
</gene>
<sequence length="347" mass="39745">MKICFIGHKFHAKTGSSAFFRKILSEIGDVTELHSSPDEHPLMDDEIMRGLLSSDFDRYVFWQTEYIAERLLCSEPGKMIIIPMFDGAWGRSDDYWRKFARCRFISFSRSHHETLQRLDCKSSYFQYFPDPGLETQRPIDTSDLDGFFWERRAGKHLSTPLVVKMAHALGIRRLHVHLASDFAHANEALRYASCASDRVELTFSKWFESRDEYERVAHQPLFYFAPREREGIGMAVLEAMAQGQIVVAPDMPTMNEYVAHRCSGLLYDSEDSGPSPALARLTGEELAQLSSEARRKVAAGRQDWLRDVDRLKSIIADDGKRWSTLDVSAHFANQIRLSAHGRVHNHG</sequence>
<organism evidence="2 3">
    <name type="scientific">Sphingomonas montanisoli</name>
    <dbReference type="NCBI Taxonomy" id="2606412"/>
    <lineage>
        <taxon>Bacteria</taxon>
        <taxon>Pseudomonadati</taxon>
        <taxon>Pseudomonadota</taxon>
        <taxon>Alphaproteobacteria</taxon>
        <taxon>Sphingomonadales</taxon>
        <taxon>Sphingomonadaceae</taxon>
        <taxon>Sphingomonas</taxon>
    </lineage>
</organism>
<dbReference type="SUPFAM" id="SSF53756">
    <property type="entry name" value="UDP-Glycosyltransferase/glycogen phosphorylase"/>
    <property type="match status" value="1"/>
</dbReference>
<protein>
    <submittedName>
        <fullName evidence="2">Glycosyltransferase family 4 protein</fullName>
    </submittedName>
</protein>
<name>A0A5D9CA62_9SPHN</name>
<proteinExistence type="predicted"/>